<accession>A0A8T5CFE4</accession>
<evidence type="ECO:0000313" key="5">
    <source>
        <dbReference type="Proteomes" id="UP000676028"/>
    </source>
</evidence>
<comment type="caution">
    <text evidence="2">The sequence shown here is derived from an EMBL/GenBank/DDBJ whole genome shotgun (WGS) entry which is preliminary data.</text>
</comment>
<dbReference type="Proteomes" id="UP000678484">
    <property type="component" value="Unassembled WGS sequence"/>
</dbReference>
<dbReference type="EMBL" id="JAERQV010000016">
    <property type="protein sequence ID" value="MBS8125648.1"/>
    <property type="molecule type" value="Genomic_DNA"/>
</dbReference>
<dbReference type="Proteomes" id="UP000676028">
    <property type="component" value="Unassembled WGS sequence"/>
</dbReference>
<protein>
    <submittedName>
        <fullName evidence="2">Uncharacterized protein</fullName>
    </submittedName>
</protein>
<name>A0A8T5CFE4_HALVO</name>
<dbReference type="RefSeq" id="WP_013035453.1">
    <property type="nucleotide sequence ID" value="NZ_JAERQU010000016.1"/>
</dbReference>
<dbReference type="GeneID" id="41060915"/>
<evidence type="ECO:0000313" key="3">
    <source>
        <dbReference type="EMBL" id="MBS8129657.1"/>
    </source>
</evidence>
<dbReference type="EMBL" id="JAERQX010000018">
    <property type="protein sequence ID" value="MBS8133522.1"/>
    <property type="molecule type" value="Genomic_DNA"/>
</dbReference>
<dbReference type="Proteomes" id="UP000679789">
    <property type="component" value="Unassembled WGS sequence"/>
</dbReference>
<gene>
    <name evidence="1" type="ORF">JK351_15785</name>
    <name evidence="4" type="ORF">JK352_16645</name>
    <name evidence="3" type="ORF">JK353_16650</name>
    <name evidence="2" type="ORF">JK354_15920</name>
</gene>
<organism evidence="2 5">
    <name type="scientific">Haloferax volcanii</name>
    <name type="common">Halobacterium volcanii</name>
    <dbReference type="NCBI Taxonomy" id="2246"/>
    <lineage>
        <taxon>Archaea</taxon>
        <taxon>Methanobacteriati</taxon>
        <taxon>Methanobacteriota</taxon>
        <taxon>Stenosarchaea group</taxon>
        <taxon>Halobacteria</taxon>
        <taxon>Halobacteriales</taxon>
        <taxon>Haloferacaceae</taxon>
        <taxon>Haloferax</taxon>
    </lineage>
</organism>
<evidence type="ECO:0000313" key="4">
    <source>
        <dbReference type="EMBL" id="MBS8133522.1"/>
    </source>
</evidence>
<sequence>MADGYFNYSGDFQGDKVAEAEKEIAGQHSAPYFDTTTHRQDDGNELEIEFSLPLDYDQNDWEKTVDAFIAISQDLEEYHKALHTASEKHLKSI</sequence>
<dbReference type="AlphaFoldDB" id="A0A8T5CFE4"/>
<dbReference type="EMBL" id="JAERQU010000016">
    <property type="protein sequence ID" value="MBS8120611.1"/>
    <property type="molecule type" value="Genomic_DNA"/>
</dbReference>
<evidence type="ECO:0000313" key="1">
    <source>
        <dbReference type="EMBL" id="MBS8120611.1"/>
    </source>
</evidence>
<reference evidence="2" key="1">
    <citation type="journal article" date="2021" name="Nat. Microbiol.">
        <title>Cell division in the archaeon Haloferax volcanii relies on two FtsZ proteins with distinct functions in division ring assembly and constriction.</title>
        <authorList>
            <person name="Liao Y."/>
            <person name="Ithurbide S."/>
            <person name="Evenhuis C."/>
            <person name="Loewe J."/>
            <person name="Duggin I.G."/>
        </authorList>
    </citation>
    <scope>NUCLEOTIDE SEQUENCE</scope>
    <source>
        <strain evidence="1">H98</strain>
        <strain evidence="4">ID112 - delta_ftsZ1_delta_ftsZ2</strain>
        <strain evidence="2">ID76 - delta_ftsZ1</strain>
        <strain evidence="3">ID77 - delta_ftsZ2</strain>
    </source>
</reference>
<dbReference type="EMBL" id="JAERQW010000018">
    <property type="protein sequence ID" value="MBS8129657.1"/>
    <property type="molecule type" value="Genomic_DNA"/>
</dbReference>
<proteinExistence type="predicted"/>
<evidence type="ECO:0000313" key="2">
    <source>
        <dbReference type="EMBL" id="MBS8125648.1"/>
    </source>
</evidence>
<dbReference type="Proteomes" id="UP000679371">
    <property type="component" value="Unassembled WGS sequence"/>
</dbReference>